<feature type="transmembrane region" description="Helical" evidence="1">
    <location>
        <begin position="46"/>
        <end position="69"/>
    </location>
</feature>
<keyword evidence="1" id="KW-0812">Transmembrane</keyword>
<protein>
    <submittedName>
        <fullName evidence="2">Uncharacterized protein</fullName>
    </submittedName>
</protein>
<keyword evidence="3" id="KW-1185">Reference proteome</keyword>
<feature type="transmembrane region" description="Helical" evidence="1">
    <location>
        <begin position="437"/>
        <end position="456"/>
    </location>
</feature>
<dbReference type="EMBL" id="LVVK01000003">
    <property type="protein sequence ID" value="OPB46056.1"/>
    <property type="molecule type" value="Genomic_DNA"/>
</dbReference>
<dbReference type="PANTHER" id="PTHR35043:SF7">
    <property type="entry name" value="TRANSCRIPTION FACTOR DOMAIN-CONTAINING PROTEIN"/>
    <property type="match status" value="1"/>
</dbReference>
<name>A0A1T3CYC0_9HYPO</name>
<keyword evidence="1" id="KW-0472">Membrane</keyword>
<dbReference type="Proteomes" id="UP000191004">
    <property type="component" value="Unassembled WGS sequence"/>
</dbReference>
<reference evidence="2 3" key="1">
    <citation type="submission" date="2016-04" db="EMBL/GenBank/DDBJ databases">
        <title>Multiple horizontal gene transfer events from other fungi enriched the ability of the initially mycotrophic fungus Trichoderma (Ascomycota) to feed on dead plant biomass.</title>
        <authorList>
            <person name="Atanasova L."/>
            <person name="Chenthamara K."/>
            <person name="Zhang J."/>
            <person name="Grujic M."/>
            <person name="Henrissat B."/>
            <person name="Kuo A."/>
            <person name="Aertz A."/>
            <person name="Salamov A."/>
            <person name="Lipzen A."/>
            <person name="Labutti K."/>
            <person name="Barry K."/>
            <person name="Miao Y."/>
            <person name="Rahimi M.J."/>
            <person name="Shen Q."/>
            <person name="Grigoriev I.V."/>
            <person name="Kubicek C.P."/>
            <person name="Druzhinina I.S."/>
        </authorList>
    </citation>
    <scope>NUCLEOTIDE SEQUENCE [LARGE SCALE GENOMIC DNA]</scope>
    <source>
        <strain evidence="2 3">NJAU 4742</strain>
    </source>
</reference>
<organism evidence="2 3">
    <name type="scientific">Trichoderma guizhouense</name>
    <dbReference type="NCBI Taxonomy" id="1491466"/>
    <lineage>
        <taxon>Eukaryota</taxon>
        <taxon>Fungi</taxon>
        <taxon>Dikarya</taxon>
        <taxon>Ascomycota</taxon>
        <taxon>Pezizomycotina</taxon>
        <taxon>Sordariomycetes</taxon>
        <taxon>Hypocreomycetidae</taxon>
        <taxon>Hypocreales</taxon>
        <taxon>Hypocreaceae</taxon>
        <taxon>Trichoderma</taxon>
    </lineage>
</organism>
<gene>
    <name evidence="2" type="ORF">A0O28_0061760</name>
</gene>
<feature type="transmembrane region" description="Helical" evidence="1">
    <location>
        <begin position="245"/>
        <end position="264"/>
    </location>
</feature>
<feature type="transmembrane region" description="Helical" evidence="1">
    <location>
        <begin position="81"/>
        <end position="99"/>
    </location>
</feature>
<feature type="transmembrane region" description="Helical" evidence="1">
    <location>
        <begin position="521"/>
        <end position="542"/>
    </location>
</feature>
<feature type="transmembrane region" description="Helical" evidence="1">
    <location>
        <begin position="468"/>
        <end position="501"/>
    </location>
</feature>
<sequence>MAANDASACDGPVWSTISANKNNMTALQTIDAPPWVSAPQFRGTMAILQSCILTLVACIYTAIHLNVPVKVDWLSLLRTKVWWVLIALFAPEIVLFSAASQFRDAWKFRNALRALQDESKTVDKEFKFTLSYAFFVVMGGVHIERSRIARFLSRQGIDRSFTLDGTTGDVRDELLFSEDSRATLPLKPQGVLDLCKYDCWVYVSKTKIDARSKADQIQKALVLLQVSWMVLQCIVRRAYGLPLALLEVHIMVHVVCAVILYFFWFEKPLDVRAPEIVYDPSWDSALALVVQKTMYDDQLRGLMRYHIPEGVKLVMPTGMSPGLDGAVRAIRDRARALGQQLNSPIMTLAVSAEDKELSPEALNRFRAINDLFESIHGKSTNDDDVDLCQWIFGIPRNNIHNEEHGFTRQAKNLSFAFFELSVDLQELFQVTQRAPGLLVLSLAMPLVYGGIHLSVWNFEFPSGTERLLWRIASIGIGATSPVLFAVGLGMKILLELVKILVEIVSGRRQSKKQWRDVGESIYPFMGGLAVLFYALARVYIVVESFISLRHVPIGVYLTPPWLQMIPHV</sequence>
<evidence type="ECO:0000256" key="1">
    <source>
        <dbReference type="SAM" id="Phobius"/>
    </source>
</evidence>
<evidence type="ECO:0000313" key="3">
    <source>
        <dbReference type="Proteomes" id="UP000191004"/>
    </source>
</evidence>
<comment type="caution">
    <text evidence="2">The sequence shown here is derived from an EMBL/GenBank/DDBJ whole genome shotgun (WGS) entry which is preliminary data.</text>
</comment>
<dbReference type="PANTHER" id="PTHR35043">
    <property type="entry name" value="TRANSCRIPTION FACTOR DOMAIN-CONTAINING PROTEIN"/>
    <property type="match status" value="1"/>
</dbReference>
<accession>A0A1T3CYC0</accession>
<keyword evidence="1" id="KW-1133">Transmembrane helix</keyword>
<proteinExistence type="predicted"/>
<evidence type="ECO:0000313" key="2">
    <source>
        <dbReference type="EMBL" id="OPB46056.1"/>
    </source>
</evidence>
<dbReference type="AlphaFoldDB" id="A0A1T3CYC0"/>